<organism evidence="2 3">
    <name type="scientific">Deinococcus sedimenti</name>
    <dbReference type="NCBI Taxonomy" id="1867090"/>
    <lineage>
        <taxon>Bacteria</taxon>
        <taxon>Thermotogati</taxon>
        <taxon>Deinococcota</taxon>
        <taxon>Deinococci</taxon>
        <taxon>Deinococcales</taxon>
        <taxon>Deinococcaceae</taxon>
        <taxon>Deinococcus</taxon>
    </lineage>
</organism>
<name>A0ABQ2S4P2_9DEIO</name>
<sequence>MQLTHLTLNAPDLTAQRDFYALTLGLPTRQEHPDEFTVEVGRSRLTFRQGDTPAAHFALDIPRTQVDGAQAWLSARLSLLPDPSGQVRFGPDGAFHSSNLYFRDPAGHIVEFIARHDLPFDHAGPFGPAQVLHVSEFGLVVPDVRNATQWLTDHLDLRPWGDASPTFTPVGTPDGTLIVVPRGRGWFPIGQPAEPVPFTLTIRQGGARRTLTPATLPFLHAAVPA</sequence>
<dbReference type="SUPFAM" id="SSF54593">
    <property type="entry name" value="Glyoxalase/Bleomycin resistance protein/Dihydroxybiphenyl dioxygenase"/>
    <property type="match status" value="1"/>
</dbReference>
<keyword evidence="3" id="KW-1185">Reference proteome</keyword>
<comment type="caution">
    <text evidence="2">The sequence shown here is derived from an EMBL/GenBank/DDBJ whole genome shotgun (WGS) entry which is preliminary data.</text>
</comment>
<dbReference type="RefSeq" id="WP_189072450.1">
    <property type="nucleotide sequence ID" value="NZ_BMQN01000002.1"/>
</dbReference>
<reference evidence="3" key="1">
    <citation type="journal article" date="2019" name="Int. J. Syst. Evol. Microbiol.">
        <title>The Global Catalogue of Microorganisms (GCM) 10K type strain sequencing project: providing services to taxonomists for standard genome sequencing and annotation.</title>
        <authorList>
            <consortium name="The Broad Institute Genomics Platform"/>
            <consortium name="The Broad Institute Genome Sequencing Center for Infectious Disease"/>
            <person name="Wu L."/>
            <person name="Ma J."/>
        </authorList>
    </citation>
    <scope>NUCLEOTIDE SEQUENCE [LARGE SCALE GENOMIC DNA]</scope>
    <source>
        <strain evidence="3">JCM 31405</strain>
    </source>
</reference>
<feature type="domain" description="VOC" evidence="1">
    <location>
        <begin position="2"/>
        <end position="115"/>
    </location>
</feature>
<protein>
    <recommendedName>
        <fullName evidence="1">VOC domain-containing protein</fullName>
    </recommendedName>
</protein>
<dbReference type="Gene3D" id="3.10.180.10">
    <property type="entry name" value="2,3-Dihydroxybiphenyl 1,2-Dioxygenase, domain 1"/>
    <property type="match status" value="1"/>
</dbReference>
<evidence type="ECO:0000259" key="1">
    <source>
        <dbReference type="PROSITE" id="PS51819"/>
    </source>
</evidence>
<accession>A0ABQ2S4P2</accession>
<dbReference type="EMBL" id="BMQN01000002">
    <property type="protein sequence ID" value="GGR88151.1"/>
    <property type="molecule type" value="Genomic_DNA"/>
</dbReference>
<evidence type="ECO:0000313" key="2">
    <source>
        <dbReference type="EMBL" id="GGR88151.1"/>
    </source>
</evidence>
<dbReference type="PROSITE" id="PS51819">
    <property type="entry name" value="VOC"/>
    <property type="match status" value="1"/>
</dbReference>
<proteinExistence type="predicted"/>
<dbReference type="InterPro" id="IPR029068">
    <property type="entry name" value="Glyas_Bleomycin-R_OHBP_Dase"/>
</dbReference>
<gene>
    <name evidence="2" type="ORF">GCM10008960_13960</name>
</gene>
<dbReference type="Proteomes" id="UP000644548">
    <property type="component" value="Unassembled WGS sequence"/>
</dbReference>
<dbReference type="InterPro" id="IPR037523">
    <property type="entry name" value="VOC_core"/>
</dbReference>
<evidence type="ECO:0000313" key="3">
    <source>
        <dbReference type="Proteomes" id="UP000644548"/>
    </source>
</evidence>